<comment type="caution">
    <text evidence="1">The sequence shown here is derived from an EMBL/GenBank/DDBJ whole genome shotgun (WGS) entry which is preliminary data.</text>
</comment>
<accession>A0ABU0CPT5</accession>
<sequence>MTEQHLRKKVDITEHVQGKLNQGQLILYLNEEEIGRINLAQANPPVVFRDGYGLITEGYKIYQIQEVGTEQDHYVEGCDLGWC</sequence>
<dbReference type="InterPro" id="IPR020140">
    <property type="entry name" value="Uncharacterised_YusG"/>
</dbReference>
<protein>
    <recommendedName>
        <fullName evidence="3">DUF2553 family protein</fullName>
    </recommendedName>
</protein>
<evidence type="ECO:0008006" key="3">
    <source>
        <dbReference type="Google" id="ProtNLM"/>
    </source>
</evidence>
<keyword evidence="2" id="KW-1185">Reference proteome</keyword>
<evidence type="ECO:0000313" key="1">
    <source>
        <dbReference type="EMBL" id="MDQ0338411.1"/>
    </source>
</evidence>
<evidence type="ECO:0000313" key="2">
    <source>
        <dbReference type="Proteomes" id="UP001232445"/>
    </source>
</evidence>
<dbReference type="EMBL" id="JAUSUQ010000003">
    <property type="protein sequence ID" value="MDQ0338411.1"/>
    <property type="molecule type" value="Genomic_DNA"/>
</dbReference>
<proteinExistence type="predicted"/>
<gene>
    <name evidence="1" type="ORF">J2S00_001195</name>
</gene>
<organism evidence="1 2">
    <name type="scientific">Caldalkalibacillus uzonensis</name>
    <dbReference type="NCBI Taxonomy" id="353224"/>
    <lineage>
        <taxon>Bacteria</taxon>
        <taxon>Bacillati</taxon>
        <taxon>Bacillota</taxon>
        <taxon>Bacilli</taxon>
        <taxon>Bacillales</taxon>
        <taxon>Bacillaceae</taxon>
        <taxon>Caldalkalibacillus</taxon>
    </lineage>
</organism>
<dbReference type="Proteomes" id="UP001232445">
    <property type="component" value="Unassembled WGS sequence"/>
</dbReference>
<dbReference type="Pfam" id="PF10830">
    <property type="entry name" value="DUF2553"/>
    <property type="match status" value="1"/>
</dbReference>
<dbReference type="RefSeq" id="WP_307336691.1">
    <property type="nucleotide sequence ID" value="NZ_JAUSUQ010000003.1"/>
</dbReference>
<reference evidence="1 2" key="1">
    <citation type="submission" date="2023-07" db="EMBL/GenBank/DDBJ databases">
        <title>Genomic Encyclopedia of Type Strains, Phase IV (KMG-IV): sequencing the most valuable type-strain genomes for metagenomic binning, comparative biology and taxonomic classification.</title>
        <authorList>
            <person name="Goeker M."/>
        </authorList>
    </citation>
    <scope>NUCLEOTIDE SEQUENCE [LARGE SCALE GENOMIC DNA]</scope>
    <source>
        <strain evidence="1 2">DSM 17740</strain>
    </source>
</reference>
<name>A0ABU0CPT5_9BACI</name>